<feature type="domain" description="Sulfotransferase" evidence="3">
    <location>
        <begin position="255"/>
        <end position="432"/>
    </location>
</feature>
<evidence type="ECO:0000313" key="4">
    <source>
        <dbReference type="EMBL" id="KAJ8309089.1"/>
    </source>
</evidence>
<evidence type="ECO:0000256" key="1">
    <source>
        <dbReference type="ARBA" id="ARBA00005771"/>
    </source>
</evidence>
<accession>A0ABQ9EVJ8</accession>
<protein>
    <recommendedName>
        <fullName evidence="3">Sulfotransferase domain-containing protein</fullName>
    </recommendedName>
</protein>
<evidence type="ECO:0000256" key="2">
    <source>
        <dbReference type="ARBA" id="ARBA00022679"/>
    </source>
</evidence>
<dbReference type="Proteomes" id="UP001217089">
    <property type="component" value="Unassembled WGS sequence"/>
</dbReference>
<evidence type="ECO:0000259" key="3">
    <source>
        <dbReference type="Pfam" id="PF00685"/>
    </source>
</evidence>
<name>A0ABQ9EVJ8_TEGGR</name>
<evidence type="ECO:0000313" key="5">
    <source>
        <dbReference type="Proteomes" id="UP001217089"/>
    </source>
</evidence>
<comment type="similarity">
    <text evidence="1">Belongs to the sulfotransferase 1 family.</text>
</comment>
<gene>
    <name evidence="4" type="ORF">KUTeg_013963</name>
</gene>
<dbReference type="Gene3D" id="3.40.50.300">
    <property type="entry name" value="P-loop containing nucleotide triphosphate hydrolases"/>
    <property type="match status" value="2"/>
</dbReference>
<feature type="domain" description="Sulfotransferase" evidence="3">
    <location>
        <begin position="46"/>
        <end position="235"/>
    </location>
</feature>
<keyword evidence="5" id="KW-1185">Reference proteome</keyword>
<dbReference type="SUPFAM" id="SSF52540">
    <property type="entry name" value="P-loop containing nucleoside triphosphate hydrolases"/>
    <property type="match status" value="2"/>
</dbReference>
<dbReference type="Pfam" id="PF00685">
    <property type="entry name" value="Sulfotransfer_1"/>
    <property type="match status" value="2"/>
</dbReference>
<dbReference type="EMBL" id="JARBDR010000657">
    <property type="protein sequence ID" value="KAJ8309089.1"/>
    <property type="molecule type" value="Genomic_DNA"/>
</dbReference>
<dbReference type="InterPro" id="IPR000863">
    <property type="entry name" value="Sulfotransferase_dom"/>
</dbReference>
<proteinExistence type="inferred from homology"/>
<keyword evidence="2" id="KW-0808">Transferase</keyword>
<organism evidence="4 5">
    <name type="scientific">Tegillarca granosa</name>
    <name type="common">Malaysian cockle</name>
    <name type="synonym">Anadara granosa</name>
    <dbReference type="NCBI Taxonomy" id="220873"/>
    <lineage>
        <taxon>Eukaryota</taxon>
        <taxon>Metazoa</taxon>
        <taxon>Spiralia</taxon>
        <taxon>Lophotrochozoa</taxon>
        <taxon>Mollusca</taxon>
        <taxon>Bivalvia</taxon>
        <taxon>Autobranchia</taxon>
        <taxon>Pteriomorphia</taxon>
        <taxon>Arcoida</taxon>
        <taxon>Arcoidea</taxon>
        <taxon>Arcidae</taxon>
        <taxon>Tegillarca</taxon>
    </lineage>
</organism>
<comment type="caution">
    <text evidence="4">The sequence shown here is derived from an EMBL/GenBank/DDBJ whole genome shotgun (WGS) entry which is preliminary data.</text>
</comment>
<dbReference type="PANTHER" id="PTHR11783">
    <property type="entry name" value="SULFOTRANSFERASE SULT"/>
    <property type="match status" value="1"/>
</dbReference>
<reference evidence="4 5" key="1">
    <citation type="submission" date="2022-12" db="EMBL/GenBank/DDBJ databases">
        <title>Chromosome-level genome of Tegillarca granosa.</title>
        <authorList>
            <person name="Kim J."/>
        </authorList>
    </citation>
    <scope>NUCLEOTIDE SEQUENCE [LARGE SCALE GENOMIC DNA]</scope>
    <source>
        <strain evidence="4">Teg-2019</strain>
        <tissue evidence="4">Adductor muscle</tissue>
    </source>
</reference>
<sequence length="453" mass="53241">MPYRYLTDSAGESIKCLDVDGILLAPAPKPTHEAEIRTLQNWKSRPNDIIICAYPRSGTHWTWEIVSMLVNGNAERIPFMKEQFNMEFLSEDTMESFSSTRVLNTHLYLHQLPIEMIKNKCRIIFVDRNPKDVAVSFYHHHLKAATYEYEGKWENYVYRFLNGLVDFGSWFDYALDWEKVITNRQDLPIHVLHYEDMKEEVTRLSQFLGMKETEDTSFLCKSITSMCGFNVMKKEKDPIEACAPYWRDLPGNYRKGTHWTWEIVSMLMNGKAEHIPCKKDTFNLEFLSEDQMDSFPSPRVLNSHLQLQQLPTDIIDKNSSKSKDVAVSFYHLHLKIFPYEYKGKWENYVYRFLNGLVDFGSWFDYTLNWEKEIASRKDLPIHIVNYEDMKENPMREVTRLSKFLGIEQTEETLALCKNVTKMCEFEAMKAEKDPIEAVANYWSNGPGNYRKGT</sequence>
<dbReference type="InterPro" id="IPR027417">
    <property type="entry name" value="P-loop_NTPase"/>
</dbReference>